<protein>
    <submittedName>
        <fullName evidence="1">Uncharacterized protein</fullName>
    </submittedName>
</protein>
<gene>
    <name evidence="1" type="ORF">Patl1_04508</name>
</gene>
<evidence type="ECO:0000313" key="1">
    <source>
        <dbReference type="EMBL" id="KAJ0102730.1"/>
    </source>
</evidence>
<dbReference type="Proteomes" id="UP001164250">
    <property type="component" value="Chromosome 3"/>
</dbReference>
<dbReference type="EMBL" id="CM047899">
    <property type="protein sequence ID" value="KAJ0102730.1"/>
    <property type="molecule type" value="Genomic_DNA"/>
</dbReference>
<accession>A0ACC1BUV9</accession>
<comment type="caution">
    <text evidence="1">The sequence shown here is derived from an EMBL/GenBank/DDBJ whole genome shotgun (WGS) entry which is preliminary data.</text>
</comment>
<sequence>MDPELEDESSVIVLLRYVNIGLLCVQESAKDRPTMPEVVSMLMNQTVIFHWLYARSNKRQVVRLWTRVRIIEEIAQGLLYLHEYSRLRIIHRDLKANTKWIVGTYFGVLLLDIVSGMTNTGFHQFDSLNLLGYRRPIESNTLNQRRAHLNITVAGDTTSRPVRDQRPLSWLGGTLQRLFPLDLVAIQLPSPAISTFYP</sequence>
<organism evidence="1 2">
    <name type="scientific">Pistacia atlantica</name>
    <dbReference type="NCBI Taxonomy" id="434234"/>
    <lineage>
        <taxon>Eukaryota</taxon>
        <taxon>Viridiplantae</taxon>
        <taxon>Streptophyta</taxon>
        <taxon>Embryophyta</taxon>
        <taxon>Tracheophyta</taxon>
        <taxon>Spermatophyta</taxon>
        <taxon>Magnoliopsida</taxon>
        <taxon>eudicotyledons</taxon>
        <taxon>Gunneridae</taxon>
        <taxon>Pentapetalae</taxon>
        <taxon>rosids</taxon>
        <taxon>malvids</taxon>
        <taxon>Sapindales</taxon>
        <taxon>Anacardiaceae</taxon>
        <taxon>Pistacia</taxon>
    </lineage>
</organism>
<name>A0ACC1BUV9_9ROSI</name>
<evidence type="ECO:0000313" key="2">
    <source>
        <dbReference type="Proteomes" id="UP001164250"/>
    </source>
</evidence>
<reference evidence="2" key="1">
    <citation type="journal article" date="2023" name="G3 (Bethesda)">
        <title>Genome assembly and association tests identify interacting loci associated with vigor, precocity, and sex in interspecific pistachio rootstocks.</title>
        <authorList>
            <person name="Palmer W."/>
            <person name="Jacygrad E."/>
            <person name="Sagayaradj S."/>
            <person name="Cavanaugh K."/>
            <person name="Han R."/>
            <person name="Bertier L."/>
            <person name="Beede B."/>
            <person name="Kafkas S."/>
            <person name="Golino D."/>
            <person name="Preece J."/>
            <person name="Michelmore R."/>
        </authorList>
    </citation>
    <scope>NUCLEOTIDE SEQUENCE [LARGE SCALE GENOMIC DNA]</scope>
</reference>
<keyword evidence="2" id="KW-1185">Reference proteome</keyword>
<proteinExistence type="predicted"/>